<evidence type="ECO:0000313" key="2">
    <source>
        <dbReference type="Proteomes" id="UP000324701"/>
    </source>
</evidence>
<dbReference type="InterPro" id="IPR058915">
    <property type="entry name" value="AcrVA2-like"/>
</dbReference>
<dbReference type="RefSeq" id="WP_149653483.1">
    <property type="nucleotide sequence ID" value="NZ_VTZN01000035.1"/>
</dbReference>
<reference evidence="1 2" key="1">
    <citation type="submission" date="2019-09" db="EMBL/GenBank/DDBJ databases">
        <title>Report of infection by Mycobacterium simiae a patient suffering from pulmonary tuberculosis.</title>
        <authorList>
            <person name="Mohanty P.S."/>
            <person name="Bansal A.K."/>
            <person name="Singh H."/>
            <person name="Sharma S."/>
            <person name="Patil S.A."/>
            <person name="Upadhaya P."/>
            <person name="Singh P.K."/>
            <person name="Kumar D."/>
            <person name="Kumar S."/>
            <person name="Singh R.K."/>
            <person name="Chaudhary B."/>
        </authorList>
    </citation>
    <scope>NUCLEOTIDE SEQUENCE [LARGE SCALE GENOMIC DNA]</scope>
    <source>
        <strain evidence="1 2">JAL-560-SIM</strain>
    </source>
</reference>
<dbReference type="AlphaFoldDB" id="A0A5B1BSC5"/>
<dbReference type="Pfam" id="PF26125">
    <property type="entry name" value="AcrVA2-like"/>
    <property type="match status" value="1"/>
</dbReference>
<sequence>MNVAARATGVDALLQQFRHRYPDALAVCAEMVNRRGNDGLDWPHWCWLPMAGTLAYLTAGQANPGDVARVAALTQWRLTRGLYLLDEAVADTAVSELWEAAGGPDNWHHAILPPLDRWTHLPQQCCYVAWPPAVVPSAPLPTLKGVFIHLESDANSGRPELRLLVDTDSCWDGLVPIPVYLDRPNLGAAMADAGAAASAAYRGVTGADVRSLSGPSVIMAMAGLTAWLVMPLALALIDPHANYVNIDQPGQAPTPATRRDKHWLPAPRTTAWLITYDKRPQLRLV</sequence>
<dbReference type="Proteomes" id="UP000324701">
    <property type="component" value="Unassembled WGS sequence"/>
</dbReference>
<protein>
    <submittedName>
        <fullName evidence="1">Uncharacterized protein</fullName>
    </submittedName>
</protein>
<accession>A0A5B1BSC5</accession>
<organism evidence="1 2">
    <name type="scientific">Mycobacterium simiae</name>
    <name type="common">Mycobacterium habana</name>
    <dbReference type="NCBI Taxonomy" id="1784"/>
    <lineage>
        <taxon>Bacteria</taxon>
        <taxon>Bacillati</taxon>
        <taxon>Actinomycetota</taxon>
        <taxon>Actinomycetes</taxon>
        <taxon>Mycobacteriales</taxon>
        <taxon>Mycobacteriaceae</taxon>
        <taxon>Mycobacterium</taxon>
        <taxon>Mycobacterium simiae complex</taxon>
    </lineage>
</organism>
<evidence type="ECO:0000313" key="1">
    <source>
        <dbReference type="EMBL" id="KAA1250685.1"/>
    </source>
</evidence>
<proteinExistence type="predicted"/>
<gene>
    <name evidence="1" type="ORF">F0Q45_08300</name>
</gene>
<dbReference type="EMBL" id="VTZN01000035">
    <property type="protein sequence ID" value="KAA1250685.1"/>
    <property type="molecule type" value="Genomic_DNA"/>
</dbReference>
<name>A0A5B1BSC5_MYCSI</name>
<comment type="caution">
    <text evidence="1">The sequence shown here is derived from an EMBL/GenBank/DDBJ whole genome shotgun (WGS) entry which is preliminary data.</text>
</comment>
<keyword evidence="2" id="KW-1185">Reference proteome</keyword>
<dbReference type="OrthoDB" id="5514004at2"/>